<comment type="caution">
    <text evidence="9">The sequence shown here is derived from an EMBL/GenBank/DDBJ whole genome shotgun (WGS) entry which is preliminary data.</text>
</comment>
<evidence type="ECO:0000256" key="8">
    <source>
        <dbReference type="RuleBase" id="RU361238"/>
    </source>
</evidence>
<feature type="signal peptide" evidence="8">
    <location>
        <begin position="1"/>
        <end position="20"/>
    </location>
</feature>
<dbReference type="RefSeq" id="XP_069204323.1">
    <property type="nucleotide sequence ID" value="XM_069344057.1"/>
</dbReference>
<sequence length="521" mass="56025">MTFRRQLVTAAGLLLGFAIAAPISNGCDSATIGKPNVIGTNILDVTAETVTGFDITTQINGQVQAGNLTNLEFCNVTITYEHPGKGDNIHVSVWLPTPDKWNGRFQGTGGGGWVMGLGASVLAPAVNLGYAAANTDGGLSGPVTDWALVSPGNVNLYALDTFAATGLDDMTQFGKLVTAAYYGEAPKYSYWAGCSTGGRQGLMHAQRYPTDYDGILAMAPAINWHKFIPAEFWPQLVMTQVGYWPPSCEFAAVNDFLMDECDELDGVRDGVISSPYTCPYDVSGAAGKPYSCNGTDSTINPKTVEIVQKIWQGARDMETDEDLWFGLTMAAPLNSLAGTDCSENNTDCYGAAFDTSQDWIALYLMEDGEYDFSSMSYQDYAKAFHRSDQRFKSLIGTDDPDLSEFKARGGKMISWHGLSDQLIFTNGTFNYYENVAALDSDVDSFFRLFTSPGVQHCGGGIGAYPDDILGALVDWVENDSAPETLPATSPVGNATRPLCAYPKMQVYLGGDVNSASSFGCQ</sequence>
<dbReference type="Pfam" id="PF07519">
    <property type="entry name" value="Tannase"/>
    <property type="match status" value="1"/>
</dbReference>
<keyword evidence="4 8" id="KW-0732">Signal</keyword>
<dbReference type="Proteomes" id="UP001562354">
    <property type="component" value="Unassembled WGS sequence"/>
</dbReference>
<keyword evidence="2" id="KW-0719">Serine esterase</keyword>
<keyword evidence="5 8" id="KW-0378">Hydrolase</keyword>
<dbReference type="PANTHER" id="PTHR33938:SF8">
    <property type="entry name" value="CARBOXYLIC ESTER HYDROLASE"/>
    <property type="match status" value="1"/>
</dbReference>
<proteinExistence type="inferred from homology"/>
<dbReference type="GeneID" id="95978117"/>
<evidence type="ECO:0000256" key="2">
    <source>
        <dbReference type="ARBA" id="ARBA00022487"/>
    </source>
</evidence>
<evidence type="ECO:0000313" key="9">
    <source>
        <dbReference type="EMBL" id="KAL1311474.1"/>
    </source>
</evidence>
<dbReference type="EC" id="3.1.1.-" evidence="8"/>
<evidence type="ECO:0000256" key="5">
    <source>
        <dbReference type="ARBA" id="ARBA00022801"/>
    </source>
</evidence>
<keyword evidence="7" id="KW-1015">Disulfide bond</keyword>
<evidence type="ECO:0000313" key="10">
    <source>
        <dbReference type="Proteomes" id="UP001562354"/>
    </source>
</evidence>
<keyword evidence="3" id="KW-0479">Metal-binding</keyword>
<evidence type="ECO:0000256" key="6">
    <source>
        <dbReference type="ARBA" id="ARBA00022837"/>
    </source>
</evidence>
<organism evidence="9 10">
    <name type="scientific">Neodothiora populina</name>
    <dbReference type="NCBI Taxonomy" id="2781224"/>
    <lineage>
        <taxon>Eukaryota</taxon>
        <taxon>Fungi</taxon>
        <taxon>Dikarya</taxon>
        <taxon>Ascomycota</taxon>
        <taxon>Pezizomycotina</taxon>
        <taxon>Dothideomycetes</taxon>
        <taxon>Dothideomycetidae</taxon>
        <taxon>Dothideales</taxon>
        <taxon>Dothioraceae</taxon>
        <taxon>Neodothiora</taxon>
    </lineage>
</organism>
<dbReference type="SUPFAM" id="SSF53474">
    <property type="entry name" value="alpha/beta-Hydrolases"/>
    <property type="match status" value="1"/>
</dbReference>
<protein>
    <recommendedName>
        <fullName evidence="8">Carboxylic ester hydrolase</fullName>
        <ecNumber evidence="8">3.1.1.-</ecNumber>
    </recommendedName>
</protein>
<evidence type="ECO:0000256" key="3">
    <source>
        <dbReference type="ARBA" id="ARBA00022723"/>
    </source>
</evidence>
<reference evidence="9 10" key="1">
    <citation type="submission" date="2024-07" db="EMBL/GenBank/DDBJ databases">
        <title>Draft sequence of the Neodothiora populina.</title>
        <authorList>
            <person name="Drown D.D."/>
            <person name="Schuette U.S."/>
            <person name="Buechlein A.B."/>
            <person name="Rusch D.R."/>
            <person name="Winton L.W."/>
            <person name="Adams G.A."/>
        </authorList>
    </citation>
    <scope>NUCLEOTIDE SEQUENCE [LARGE SCALE GENOMIC DNA]</scope>
    <source>
        <strain evidence="9 10">CPC 39397</strain>
    </source>
</reference>
<dbReference type="PANTHER" id="PTHR33938">
    <property type="entry name" value="FERULOYL ESTERASE B-RELATED"/>
    <property type="match status" value="1"/>
</dbReference>
<name>A0ABR3PPJ7_9PEZI</name>
<evidence type="ECO:0000256" key="1">
    <source>
        <dbReference type="ARBA" id="ARBA00006249"/>
    </source>
</evidence>
<feature type="chain" id="PRO_5045001531" description="Carboxylic ester hydrolase" evidence="8">
    <location>
        <begin position="21"/>
        <end position="521"/>
    </location>
</feature>
<evidence type="ECO:0000256" key="4">
    <source>
        <dbReference type="ARBA" id="ARBA00022729"/>
    </source>
</evidence>
<comment type="similarity">
    <text evidence="1 8">Belongs to the tannase family.</text>
</comment>
<keyword evidence="10" id="KW-1185">Reference proteome</keyword>
<accession>A0ABR3PPJ7</accession>
<dbReference type="InterPro" id="IPR011118">
    <property type="entry name" value="Tannase/feruloyl_esterase"/>
</dbReference>
<evidence type="ECO:0000256" key="7">
    <source>
        <dbReference type="ARBA" id="ARBA00023157"/>
    </source>
</evidence>
<keyword evidence="6" id="KW-0106">Calcium</keyword>
<gene>
    <name evidence="9" type="ORF">AAFC00_004417</name>
</gene>
<dbReference type="EMBL" id="JBFMKM010000002">
    <property type="protein sequence ID" value="KAL1311474.1"/>
    <property type="molecule type" value="Genomic_DNA"/>
</dbReference>
<dbReference type="InterPro" id="IPR029058">
    <property type="entry name" value="AB_hydrolase_fold"/>
</dbReference>